<gene>
    <name evidence="2" type="ORF">EKD16_22910</name>
</gene>
<feature type="compositionally biased region" description="Basic and acidic residues" evidence="1">
    <location>
        <begin position="395"/>
        <end position="416"/>
    </location>
</feature>
<evidence type="ECO:0000313" key="2">
    <source>
        <dbReference type="EMBL" id="QBI56335.1"/>
    </source>
</evidence>
<dbReference type="EMBL" id="CP036455">
    <property type="protein sequence ID" value="QBI56335.1"/>
    <property type="molecule type" value="Genomic_DNA"/>
</dbReference>
<sequence>MEIRQQDAATPLLDDDAARIRRRTRARVPGAGGRDGGSGVSGDAGRDIVEALLHAAMRAPIGRQGMSSAGQLRTAALYFHLGRRPASERGQAPLCADEHLGRPSEVVFAGVELVRQADAGRAARELPGVALDRIRRVQARADFATLQQVLHEEPRAQRLQQTARAGLQEKSPGGELPPEQHWRRALDGGDLRRMLPRDLAVAWLSAAMSGQGEARDAQKRLAGMLAEKHPQLMAALERGMAGDPSWTGDTESADLDKPGAVARASGTADQRAVPSMEEYWTKALPWFIDKRADLGRLHDALESIQAAVKDGALPVEHLLTAVDNAKQGVPGFAAAYSRRRETEERRGAQTGAGDAALDALDDLRGHPVNSDPRDRSAGFRRLQAAYPGPDTPDGGADRAPRHEEAQASRVPEEGRLPADAAQLGRGYARAGFESSAGTLRPRQEHAARPEAEEMFAAQRRDGESAGRSGPRGRGDPGGLFDDPRRTPAPVRGPRPDRAGAPDRGTYTARPAGHARPPLPADSRLPNAANSWPAARGSLTRRGRSRIVSVQTTRSRETRRREQRTAQRR</sequence>
<accession>A0A4P6Q6I4</accession>
<protein>
    <submittedName>
        <fullName evidence="2">Uncharacterized protein</fullName>
    </submittedName>
</protein>
<dbReference type="RefSeq" id="WP_131101154.1">
    <property type="nucleotide sequence ID" value="NZ_CP036455.1"/>
</dbReference>
<feature type="region of interest" description="Disordered" evidence="1">
    <location>
        <begin position="1"/>
        <end position="42"/>
    </location>
</feature>
<feature type="region of interest" description="Disordered" evidence="1">
    <location>
        <begin position="457"/>
        <end position="568"/>
    </location>
</feature>
<dbReference type="Proteomes" id="UP000292235">
    <property type="component" value="Chromosome"/>
</dbReference>
<dbReference type="KEGG" id="strr:EKD16_22910"/>
<proteinExistence type="predicted"/>
<evidence type="ECO:0000313" key="3">
    <source>
        <dbReference type="Proteomes" id="UP000292235"/>
    </source>
</evidence>
<keyword evidence="3" id="KW-1185">Reference proteome</keyword>
<feature type="compositionally biased region" description="Basic and acidic residues" evidence="1">
    <location>
        <begin position="553"/>
        <end position="568"/>
    </location>
</feature>
<organism evidence="2 3">
    <name type="scientific">Streptomonospora litoralis</name>
    <dbReference type="NCBI Taxonomy" id="2498135"/>
    <lineage>
        <taxon>Bacteria</taxon>
        <taxon>Bacillati</taxon>
        <taxon>Actinomycetota</taxon>
        <taxon>Actinomycetes</taxon>
        <taxon>Streptosporangiales</taxon>
        <taxon>Nocardiopsidaceae</taxon>
        <taxon>Streptomonospora</taxon>
    </lineage>
</organism>
<dbReference type="OrthoDB" id="3424558at2"/>
<dbReference type="AlphaFoldDB" id="A0A4P6Q6I4"/>
<feature type="region of interest" description="Disordered" evidence="1">
    <location>
        <begin position="155"/>
        <end position="182"/>
    </location>
</feature>
<reference evidence="2 3" key="1">
    <citation type="submission" date="2019-02" db="EMBL/GenBank/DDBJ databases">
        <authorList>
            <person name="Khodamoradi S."/>
            <person name="Hahnke R.L."/>
            <person name="Kaempfer P."/>
            <person name="Schumann P."/>
            <person name="Rohde M."/>
            <person name="Steinert M."/>
            <person name="Luzhetskyy A."/>
            <person name="Wink J."/>
            <person name="Ruckert C."/>
        </authorList>
    </citation>
    <scope>NUCLEOTIDE SEQUENCE [LARGE SCALE GENOMIC DNA]</scope>
    <source>
        <strain evidence="2 3">M2</strain>
    </source>
</reference>
<name>A0A4P6Q6I4_9ACTN</name>
<evidence type="ECO:0000256" key="1">
    <source>
        <dbReference type="SAM" id="MobiDB-lite"/>
    </source>
</evidence>
<feature type="compositionally biased region" description="Gly residues" evidence="1">
    <location>
        <begin position="30"/>
        <end position="42"/>
    </location>
</feature>
<feature type="region of interest" description="Disordered" evidence="1">
    <location>
        <begin position="383"/>
        <end position="417"/>
    </location>
</feature>